<reference evidence="2" key="1">
    <citation type="submission" date="2021-03" db="EMBL/GenBank/DDBJ databases">
        <authorList>
            <person name="Tagirdzhanova G."/>
        </authorList>
    </citation>
    <scope>NUCLEOTIDE SEQUENCE</scope>
</reference>
<dbReference type="InterPro" id="IPR007138">
    <property type="entry name" value="ABM_dom"/>
</dbReference>
<dbReference type="OrthoDB" id="4641034at2759"/>
<comment type="caution">
    <text evidence="2">The sequence shown here is derived from an EMBL/GenBank/DDBJ whole genome shotgun (WGS) entry which is preliminary data.</text>
</comment>
<dbReference type="SUPFAM" id="SSF54909">
    <property type="entry name" value="Dimeric alpha+beta barrel"/>
    <property type="match status" value="1"/>
</dbReference>
<dbReference type="AlphaFoldDB" id="A0A8H3IGW1"/>
<organism evidence="2 3">
    <name type="scientific">Gomphillus americanus</name>
    <dbReference type="NCBI Taxonomy" id="1940652"/>
    <lineage>
        <taxon>Eukaryota</taxon>
        <taxon>Fungi</taxon>
        <taxon>Dikarya</taxon>
        <taxon>Ascomycota</taxon>
        <taxon>Pezizomycotina</taxon>
        <taxon>Lecanoromycetes</taxon>
        <taxon>OSLEUM clade</taxon>
        <taxon>Ostropomycetidae</taxon>
        <taxon>Ostropales</taxon>
        <taxon>Graphidaceae</taxon>
        <taxon>Gomphilloideae</taxon>
        <taxon>Gomphillus</taxon>
    </lineage>
</organism>
<evidence type="ECO:0000313" key="2">
    <source>
        <dbReference type="EMBL" id="CAF9920365.1"/>
    </source>
</evidence>
<dbReference type="EMBL" id="CAJPDQ010000015">
    <property type="protein sequence ID" value="CAF9920365.1"/>
    <property type="molecule type" value="Genomic_DNA"/>
</dbReference>
<dbReference type="Gene3D" id="3.30.70.100">
    <property type="match status" value="1"/>
</dbReference>
<dbReference type="Proteomes" id="UP000664169">
    <property type="component" value="Unassembled WGS sequence"/>
</dbReference>
<sequence>MSKSAEFRIPQAPEDEFCVFGTVYAKAESADRLEELYEQTTRMAIEDEPGTIYYCIARDPDERHIFHFFERYSGRAAFDLHNSSHVVKTIFAEKLFEKVDAKFVTAIQPAVRHTVT</sequence>
<keyword evidence="3" id="KW-1185">Reference proteome</keyword>
<gene>
    <name evidence="2" type="ORF">GOMPHAMPRED_002066</name>
</gene>
<dbReference type="Pfam" id="PF03992">
    <property type="entry name" value="ABM"/>
    <property type="match status" value="1"/>
</dbReference>
<protein>
    <recommendedName>
        <fullName evidence="1">ABM domain-containing protein</fullName>
    </recommendedName>
</protein>
<evidence type="ECO:0000259" key="1">
    <source>
        <dbReference type="Pfam" id="PF03992"/>
    </source>
</evidence>
<accession>A0A8H3IGW1</accession>
<evidence type="ECO:0000313" key="3">
    <source>
        <dbReference type="Proteomes" id="UP000664169"/>
    </source>
</evidence>
<proteinExistence type="predicted"/>
<name>A0A8H3IGW1_9LECA</name>
<feature type="domain" description="ABM" evidence="1">
    <location>
        <begin position="17"/>
        <end position="91"/>
    </location>
</feature>
<dbReference type="InterPro" id="IPR011008">
    <property type="entry name" value="Dimeric_a/b-barrel"/>
</dbReference>